<feature type="domain" description="DDE-1" evidence="2">
    <location>
        <begin position="27"/>
        <end position="120"/>
    </location>
</feature>
<dbReference type="Gene3D" id="3.30.420.10">
    <property type="entry name" value="Ribonuclease H-like superfamily/Ribonuclease H"/>
    <property type="match status" value="1"/>
</dbReference>
<proteinExistence type="predicted"/>
<feature type="compositionally biased region" description="Basic and acidic residues" evidence="1">
    <location>
        <begin position="235"/>
        <end position="250"/>
    </location>
</feature>
<dbReference type="Pfam" id="PF03184">
    <property type="entry name" value="DDE_1"/>
    <property type="match status" value="1"/>
</dbReference>
<dbReference type="Proteomes" id="UP000499080">
    <property type="component" value="Unassembled WGS sequence"/>
</dbReference>
<comment type="caution">
    <text evidence="3">The sequence shown here is derived from an EMBL/GenBank/DDBJ whole genome shotgun (WGS) entry which is preliminary data.</text>
</comment>
<name>A0A4Y2NRB9_ARAVE</name>
<feature type="region of interest" description="Disordered" evidence="1">
    <location>
        <begin position="209"/>
        <end position="270"/>
    </location>
</feature>
<evidence type="ECO:0000256" key="1">
    <source>
        <dbReference type="SAM" id="MobiDB-lite"/>
    </source>
</evidence>
<evidence type="ECO:0000313" key="4">
    <source>
        <dbReference type="Proteomes" id="UP000499080"/>
    </source>
</evidence>
<reference evidence="3 4" key="1">
    <citation type="journal article" date="2019" name="Sci. Rep.">
        <title>Orb-weaving spider Araneus ventricosus genome elucidates the spidroin gene catalogue.</title>
        <authorList>
            <person name="Kono N."/>
            <person name="Nakamura H."/>
            <person name="Ohtoshi R."/>
            <person name="Moran D.A.P."/>
            <person name="Shinohara A."/>
            <person name="Yoshida Y."/>
            <person name="Fujiwara M."/>
            <person name="Mori M."/>
            <person name="Tomita M."/>
            <person name="Arakawa K."/>
        </authorList>
    </citation>
    <scope>NUCLEOTIDE SEQUENCE [LARGE SCALE GENOMIC DNA]</scope>
</reference>
<dbReference type="InterPro" id="IPR036397">
    <property type="entry name" value="RNaseH_sf"/>
</dbReference>
<evidence type="ECO:0000259" key="2">
    <source>
        <dbReference type="Pfam" id="PF03184"/>
    </source>
</evidence>
<organism evidence="3 4">
    <name type="scientific">Araneus ventricosus</name>
    <name type="common">Orbweaver spider</name>
    <name type="synonym">Epeira ventricosa</name>
    <dbReference type="NCBI Taxonomy" id="182803"/>
    <lineage>
        <taxon>Eukaryota</taxon>
        <taxon>Metazoa</taxon>
        <taxon>Ecdysozoa</taxon>
        <taxon>Arthropoda</taxon>
        <taxon>Chelicerata</taxon>
        <taxon>Arachnida</taxon>
        <taxon>Araneae</taxon>
        <taxon>Araneomorphae</taxon>
        <taxon>Entelegynae</taxon>
        <taxon>Araneoidea</taxon>
        <taxon>Araneidae</taxon>
        <taxon>Araneus</taxon>
    </lineage>
</organism>
<sequence length="270" mass="30396">MSWKSFGKPFETSKQFDAPNGTLPLISDTGYTNSDLFIDWLKHFVKHAKPSTEDPVLLIADNHTSHCSLPAVSFCRENHTTFLTHPPHTSYVLQLLDKCFFAPLKALYSSETEKWLVQNPGKAITLYKVSGIFQKAYSAATRIQLAEKVFRVGGIEPNNPDIISEDCYSPSLVTLAPLDNDCTVAVAPEENEASSSTSQIDVSIQSILPLPRQEQRRAKRKRKSQIMTSSPFKNFLEKNEKEKVELEEAKANPVFKKNKNGHKTEKKEKP</sequence>
<dbReference type="EMBL" id="BGPR01009524">
    <property type="protein sequence ID" value="GBN40587.1"/>
    <property type="molecule type" value="Genomic_DNA"/>
</dbReference>
<accession>A0A4Y2NRB9</accession>
<gene>
    <name evidence="3" type="ORF">AVEN_247770_1</name>
</gene>
<keyword evidence="4" id="KW-1185">Reference proteome</keyword>
<evidence type="ECO:0000313" key="3">
    <source>
        <dbReference type="EMBL" id="GBN40587.1"/>
    </source>
</evidence>
<dbReference type="AlphaFoldDB" id="A0A4Y2NRB9"/>
<dbReference type="InterPro" id="IPR004875">
    <property type="entry name" value="DDE_SF_endonuclease_dom"/>
</dbReference>
<dbReference type="GO" id="GO:0003676">
    <property type="term" value="F:nucleic acid binding"/>
    <property type="evidence" value="ECO:0007669"/>
    <property type="project" value="InterPro"/>
</dbReference>
<protein>
    <recommendedName>
        <fullName evidence="2">DDE-1 domain-containing protein</fullName>
    </recommendedName>
</protein>
<dbReference type="OrthoDB" id="4327074at2759"/>